<keyword evidence="5" id="KW-1185">Reference proteome</keyword>
<accession>A0AA39JE02</accession>
<evidence type="ECO:0000256" key="1">
    <source>
        <dbReference type="ARBA" id="ARBA00022737"/>
    </source>
</evidence>
<organism evidence="4 5">
    <name type="scientific">Armillaria tabescens</name>
    <name type="common">Ringless honey mushroom</name>
    <name type="synonym">Agaricus tabescens</name>
    <dbReference type="NCBI Taxonomy" id="1929756"/>
    <lineage>
        <taxon>Eukaryota</taxon>
        <taxon>Fungi</taxon>
        <taxon>Dikarya</taxon>
        <taxon>Basidiomycota</taxon>
        <taxon>Agaricomycotina</taxon>
        <taxon>Agaricomycetes</taxon>
        <taxon>Agaricomycetidae</taxon>
        <taxon>Agaricales</taxon>
        <taxon>Marasmiineae</taxon>
        <taxon>Physalacriaceae</taxon>
        <taxon>Desarmillaria</taxon>
    </lineage>
</organism>
<keyword evidence="1" id="KW-0677">Repeat</keyword>
<proteinExistence type="predicted"/>
<dbReference type="RefSeq" id="XP_060323728.1">
    <property type="nucleotide sequence ID" value="XM_060479915.1"/>
</dbReference>
<dbReference type="GeneID" id="85363463"/>
<feature type="region of interest" description="Disordered" evidence="2">
    <location>
        <begin position="21"/>
        <end position="47"/>
    </location>
</feature>
<dbReference type="PANTHER" id="PTHR10039:SF14">
    <property type="entry name" value="NACHT DOMAIN-CONTAINING PROTEIN"/>
    <property type="match status" value="1"/>
</dbReference>
<evidence type="ECO:0000256" key="2">
    <source>
        <dbReference type="SAM" id="MobiDB-lite"/>
    </source>
</evidence>
<dbReference type="Proteomes" id="UP001175211">
    <property type="component" value="Unassembled WGS sequence"/>
</dbReference>
<evidence type="ECO:0000313" key="4">
    <source>
        <dbReference type="EMBL" id="KAK0440873.1"/>
    </source>
</evidence>
<dbReference type="PANTHER" id="PTHR10039">
    <property type="entry name" value="AMELOGENIN"/>
    <property type="match status" value="1"/>
</dbReference>
<dbReference type="Gene3D" id="3.40.50.300">
    <property type="entry name" value="P-loop containing nucleotide triphosphate hydrolases"/>
    <property type="match status" value="1"/>
</dbReference>
<name>A0AA39JE02_ARMTA</name>
<reference evidence="4" key="1">
    <citation type="submission" date="2023-06" db="EMBL/GenBank/DDBJ databases">
        <authorList>
            <consortium name="Lawrence Berkeley National Laboratory"/>
            <person name="Ahrendt S."/>
            <person name="Sahu N."/>
            <person name="Indic B."/>
            <person name="Wong-Bajracharya J."/>
            <person name="Merenyi Z."/>
            <person name="Ke H.-M."/>
            <person name="Monk M."/>
            <person name="Kocsube S."/>
            <person name="Drula E."/>
            <person name="Lipzen A."/>
            <person name="Balint B."/>
            <person name="Henrissat B."/>
            <person name="Andreopoulos B."/>
            <person name="Martin F.M."/>
            <person name="Harder C.B."/>
            <person name="Rigling D."/>
            <person name="Ford K.L."/>
            <person name="Foster G.D."/>
            <person name="Pangilinan J."/>
            <person name="Papanicolaou A."/>
            <person name="Barry K."/>
            <person name="LaButti K."/>
            <person name="Viragh M."/>
            <person name="Koriabine M."/>
            <person name="Yan M."/>
            <person name="Riley R."/>
            <person name="Champramary S."/>
            <person name="Plett K.L."/>
            <person name="Tsai I.J."/>
            <person name="Slot J."/>
            <person name="Sipos G."/>
            <person name="Plett J."/>
            <person name="Nagy L.G."/>
            <person name="Grigoriev I.V."/>
        </authorList>
    </citation>
    <scope>NUCLEOTIDE SEQUENCE</scope>
    <source>
        <strain evidence="4">CCBAS 213</strain>
    </source>
</reference>
<dbReference type="EMBL" id="JAUEPS010000074">
    <property type="protein sequence ID" value="KAK0440873.1"/>
    <property type="molecule type" value="Genomic_DNA"/>
</dbReference>
<gene>
    <name evidence="4" type="ORF">EV420DRAFT_1730832</name>
</gene>
<feature type="compositionally biased region" description="Low complexity" evidence="2">
    <location>
        <begin position="25"/>
        <end position="46"/>
    </location>
</feature>
<comment type="caution">
    <text evidence="4">The sequence shown here is derived from an EMBL/GenBank/DDBJ whole genome shotgun (WGS) entry which is preliminary data.</text>
</comment>
<dbReference type="AlphaFoldDB" id="A0AA39JE02"/>
<dbReference type="Pfam" id="PF24883">
    <property type="entry name" value="NPHP3_N"/>
    <property type="match status" value="1"/>
</dbReference>
<sequence>MGFHSFLRRVFCCLHPKPLDDSNAPHKPTTESSTTSSPQTTNTFTPDYAQNDVARFPRNTVAPEQGNVVHGLKTTLILLQRTLGEVPIPGVKPFLSISLDIVDLIEKMTSNQRDFIEIYDLMLEINVRFTVLKNRYSMPEELEERVASIASHIDEFLPALQDLINRGFLERAWTAKDDQLLVVRFFSRIKQDLDSLTGDAAIHAAANVSILVDNELRKNLQFVQTAVWDVGNGPDESLPETRQDILRDLTSWLKDDTQPHVCLLHGMAGTGKTAIAKSFCRDAQERGVLGGTFFCSRKNEERRNAGRIIPSIAFQLSAFNNSYGRQLAKIIKGWNGLVTANPADQWKKLIIEPFETMAPGSVPVLIVIDGIDECDDKEGRGVLWACLSGPMPGNLKVLVAARPDGNSHARNIYSVNLNSFRQFADSDIQLYVQKRLQKLSPPGMQWPPNEDVSRIVKQSQGLFIYAAEVCRQVEAPGSAVIHLSNLLNKTRDIPAGMQRFYGRIFVSAVGSFSDENIAVCRSILGMLALWKEQKLSLSDLSTLHGHDTTHVRSLLVGFHSILHIPEDVTDSVRVYHPSLTEFLIARQVWQSRCDLDGCENSQCRDHPRLDFFRLYMPKKQHHLSITTKLLQYMTRHIPTDIGIAQRDIGTSHLVGVRRSPVDGALEYACRHWADHLFLSDSDSRRDVNGLATLVISFLEAKGGLWLGIIVSNEGDSFHEPLRDLQSVDTWQRLHSSTFVPETQKALQWLIRVGISRLETVIRSEGRHMRLEETITQDVRPTTSPIFPHDAHRAPPLHSPTTGPQLQMPIPSVFDSPHTQARAGAVPYSYTNHTLRHYRSWQKEDSLASRWRQSLLIRPSKSSCFAEEMP</sequence>
<dbReference type="InterPro" id="IPR027417">
    <property type="entry name" value="P-loop_NTPase"/>
</dbReference>
<dbReference type="InterPro" id="IPR056884">
    <property type="entry name" value="NPHP3-like_N"/>
</dbReference>
<evidence type="ECO:0000259" key="3">
    <source>
        <dbReference type="Pfam" id="PF24883"/>
    </source>
</evidence>
<evidence type="ECO:0000313" key="5">
    <source>
        <dbReference type="Proteomes" id="UP001175211"/>
    </source>
</evidence>
<protein>
    <recommendedName>
        <fullName evidence="3">Nephrocystin 3-like N-terminal domain-containing protein</fullName>
    </recommendedName>
</protein>
<feature type="domain" description="Nephrocystin 3-like N-terminal" evidence="3">
    <location>
        <begin position="243"/>
        <end position="402"/>
    </location>
</feature>
<dbReference type="SUPFAM" id="SSF52540">
    <property type="entry name" value="P-loop containing nucleoside triphosphate hydrolases"/>
    <property type="match status" value="1"/>
</dbReference>